<organism evidence="4 5">
    <name type="scientific">Paenibacillus mucilaginosus (strain KNP414)</name>
    <dbReference type="NCBI Taxonomy" id="1036673"/>
    <lineage>
        <taxon>Bacteria</taxon>
        <taxon>Bacillati</taxon>
        <taxon>Bacillota</taxon>
        <taxon>Bacilli</taxon>
        <taxon>Bacillales</taxon>
        <taxon>Paenibacillaceae</taxon>
        <taxon>Paenibacillus</taxon>
    </lineage>
</organism>
<dbReference type="CDD" id="cd10918">
    <property type="entry name" value="CE4_NodB_like_5s_6s"/>
    <property type="match status" value="1"/>
</dbReference>
<evidence type="ECO:0000256" key="1">
    <source>
        <dbReference type="ARBA" id="ARBA00004613"/>
    </source>
</evidence>
<evidence type="ECO:0000313" key="5">
    <source>
        <dbReference type="Proteomes" id="UP000006620"/>
    </source>
</evidence>
<keyword evidence="2" id="KW-0732">Signal</keyword>
<evidence type="ECO:0000313" key="4">
    <source>
        <dbReference type="EMBL" id="AEI45465.1"/>
    </source>
</evidence>
<dbReference type="PANTHER" id="PTHR34216">
    <property type="match status" value="1"/>
</dbReference>
<dbReference type="PANTHER" id="PTHR34216:SF3">
    <property type="entry name" value="POLY-BETA-1,6-N-ACETYL-D-GLUCOSAMINE N-DEACETYLASE"/>
    <property type="match status" value="1"/>
</dbReference>
<accession>F8FIL1</accession>
<dbReference type="RefSeq" id="WP_013920607.1">
    <property type="nucleotide sequence ID" value="NC_015690.1"/>
</dbReference>
<evidence type="ECO:0000259" key="3">
    <source>
        <dbReference type="PROSITE" id="PS51677"/>
    </source>
</evidence>
<dbReference type="HOGENOM" id="CLU_030024_2_1_9"/>
<dbReference type="GO" id="GO:0005576">
    <property type="term" value="C:extracellular region"/>
    <property type="evidence" value="ECO:0007669"/>
    <property type="project" value="UniProtKB-SubCell"/>
</dbReference>
<dbReference type="GO" id="GO:0005975">
    <property type="term" value="P:carbohydrate metabolic process"/>
    <property type="evidence" value="ECO:0007669"/>
    <property type="project" value="InterPro"/>
</dbReference>
<gene>
    <name evidence="4" type="ordered locus">KNP414_06953</name>
</gene>
<reference evidence="5" key="1">
    <citation type="submission" date="2011-06" db="EMBL/GenBank/DDBJ databases">
        <title>Complete genome sequence of Paenibacillus mucilaginosus KNP414.</title>
        <authorList>
            <person name="Wang J."/>
            <person name="Hu S."/>
            <person name="Hu X."/>
            <person name="Zhang B."/>
            <person name="Dong D."/>
            <person name="Zhang S."/>
            <person name="Zhao K."/>
            <person name="Wu D."/>
        </authorList>
    </citation>
    <scope>NUCLEOTIDE SEQUENCE [LARGE SCALE GENOMIC DNA]</scope>
    <source>
        <strain evidence="5">KNP414</strain>
    </source>
</reference>
<dbReference type="Proteomes" id="UP000006620">
    <property type="component" value="Chromosome"/>
</dbReference>
<dbReference type="KEGG" id="pms:KNP414_06953"/>
<protein>
    <submittedName>
        <fullName evidence="4">Polysaccharide deacetylase</fullName>
    </submittedName>
</protein>
<dbReference type="InterPro" id="IPR002509">
    <property type="entry name" value="NODB_dom"/>
</dbReference>
<dbReference type="InterPro" id="IPR011330">
    <property type="entry name" value="Glyco_hydro/deAcase_b/a-brl"/>
</dbReference>
<dbReference type="EMBL" id="CP002869">
    <property type="protein sequence ID" value="AEI45465.1"/>
    <property type="molecule type" value="Genomic_DNA"/>
</dbReference>
<dbReference type="GO" id="GO:0016810">
    <property type="term" value="F:hydrolase activity, acting on carbon-nitrogen (but not peptide) bonds"/>
    <property type="evidence" value="ECO:0007669"/>
    <property type="project" value="InterPro"/>
</dbReference>
<dbReference type="PROSITE" id="PS51677">
    <property type="entry name" value="NODB"/>
    <property type="match status" value="1"/>
</dbReference>
<evidence type="ECO:0000256" key="2">
    <source>
        <dbReference type="ARBA" id="ARBA00022729"/>
    </source>
</evidence>
<comment type="subcellular location">
    <subcellularLocation>
        <location evidence="1">Secreted</location>
    </subcellularLocation>
</comment>
<dbReference type="SUPFAM" id="SSF88713">
    <property type="entry name" value="Glycoside hydrolase/deacetylase"/>
    <property type="match status" value="1"/>
</dbReference>
<dbReference type="Gene3D" id="3.20.20.370">
    <property type="entry name" value="Glycoside hydrolase/deacetylase"/>
    <property type="match status" value="1"/>
</dbReference>
<name>F8FIL1_PAEMK</name>
<dbReference type="AlphaFoldDB" id="F8FIL1"/>
<proteinExistence type="predicted"/>
<reference evidence="4 5" key="2">
    <citation type="journal article" date="2013" name="Genome Announc.">
        <title>Genome Sequence of Growth-Improving Paenibacillus mucilaginosus Strain KNP414.</title>
        <authorList>
            <person name="Lu J.J."/>
            <person name="Wang J.F."/>
            <person name="Hu X.F."/>
        </authorList>
    </citation>
    <scope>NUCLEOTIDE SEQUENCE [LARGE SCALE GENOMIC DNA]</scope>
    <source>
        <strain evidence="4 5">KNP414</strain>
    </source>
</reference>
<dbReference type="Pfam" id="PF01522">
    <property type="entry name" value="Polysacc_deac_1"/>
    <property type="match status" value="1"/>
</dbReference>
<sequence length="286" mass="31590">MPTRILMACLLLAVILYAGYDTLVPKADETYRDQVAVLMYHHVHDTDHSASTVSTALFREQLSYLQSRGYNFISLTDFKQFLGGAPVPDKAVLVTFDDGYKSFHDFAYPVLRELQVPAVNFIITKDLDAPLAPPIPALSPEEIRAMLQEMPGLIDIQCHTNALHFKEGKNAALTAPLPLEGGRTETAEQAEQRVRQDSEACAHKLDGLYGRDGAGDTFAYPYGIYSPRTQEIISAAGFKYAFTIIGEMATRFSDPLALPRINAGNPGIDPRKLDVTIRQRVVHPAP</sequence>
<dbReference type="InterPro" id="IPR051398">
    <property type="entry name" value="Polysacch_Deacetylase"/>
</dbReference>
<feature type="domain" description="NodB homology" evidence="3">
    <location>
        <begin position="90"/>
        <end position="286"/>
    </location>
</feature>
<dbReference type="PATRIC" id="fig|1036673.3.peg.6485"/>